<dbReference type="InterPro" id="IPR029063">
    <property type="entry name" value="SAM-dependent_MTases_sf"/>
</dbReference>
<evidence type="ECO:0000313" key="4">
    <source>
        <dbReference type="EMBL" id="CEL68606.1"/>
    </source>
</evidence>
<feature type="compositionally biased region" description="Polar residues" evidence="1">
    <location>
        <begin position="2117"/>
        <end position="2146"/>
    </location>
</feature>
<feature type="compositionally biased region" description="Basic and acidic residues" evidence="1">
    <location>
        <begin position="156"/>
        <end position="168"/>
    </location>
</feature>
<dbReference type="Gene3D" id="3.40.50.150">
    <property type="entry name" value="Vaccinia Virus protein VP39"/>
    <property type="match status" value="1"/>
</dbReference>
<feature type="region of interest" description="Disordered" evidence="1">
    <location>
        <begin position="2314"/>
        <end position="2380"/>
    </location>
</feature>
<feature type="region of interest" description="Disordered" evidence="1">
    <location>
        <begin position="1387"/>
        <end position="1449"/>
    </location>
</feature>
<name>F0VCH0_NEOCL</name>
<feature type="compositionally biased region" description="Basic and acidic residues" evidence="1">
    <location>
        <begin position="1241"/>
        <end position="1261"/>
    </location>
</feature>
<dbReference type="eggNOG" id="ENOG502RZVU">
    <property type="taxonomic scope" value="Eukaryota"/>
</dbReference>
<accession>F0VCH0</accession>
<feature type="compositionally biased region" description="Low complexity" evidence="1">
    <location>
        <begin position="2102"/>
        <end position="2116"/>
    </location>
</feature>
<reference evidence="5" key="3">
    <citation type="journal article" date="2012" name="PLoS Pathog.">
        <title>Comparative genomics of the apicomplexan parasites Toxoplasma gondii and Neospora caninum: Coccidia differing in host range and transmission strategy.</title>
        <authorList>
            <person name="Reid A.J."/>
            <person name="Vermont S.J."/>
            <person name="Cotton J.A."/>
            <person name="Harris D."/>
            <person name="Hill-Cawthorne G.A."/>
            <person name="Konen-Waisman S."/>
            <person name="Latham S.M."/>
            <person name="Mourier T."/>
            <person name="Norton R."/>
            <person name="Quail M.A."/>
            <person name="Sanders M."/>
            <person name="Shanmugam D."/>
            <person name="Sohal A."/>
            <person name="Wasmuth J.D."/>
            <person name="Brunk B."/>
            <person name="Grigg M.E."/>
            <person name="Howard J.C."/>
            <person name="Parkinson J."/>
            <person name="Roos D.S."/>
            <person name="Trees A.J."/>
            <person name="Berriman M."/>
            <person name="Pain A."/>
            <person name="Wastling J.M."/>
        </authorList>
    </citation>
    <scope>NUCLEOTIDE SEQUENCE [LARGE SCALE GENOMIC DNA]</scope>
    <source>
        <strain evidence="5">Liverpool</strain>
    </source>
</reference>
<organism evidence="3 5">
    <name type="scientific">Neospora caninum (strain Liverpool)</name>
    <dbReference type="NCBI Taxonomy" id="572307"/>
    <lineage>
        <taxon>Eukaryota</taxon>
        <taxon>Sar</taxon>
        <taxon>Alveolata</taxon>
        <taxon>Apicomplexa</taxon>
        <taxon>Conoidasida</taxon>
        <taxon>Coccidia</taxon>
        <taxon>Eucoccidiorida</taxon>
        <taxon>Eimeriorina</taxon>
        <taxon>Sarcocystidae</taxon>
        <taxon>Neospora</taxon>
    </lineage>
</organism>
<feature type="domain" description="DOT1" evidence="2">
    <location>
        <begin position="407"/>
        <end position="477"/>
    </location>
</feature>
<dbReference type="OrthoDB" id="443402at2759"/>
<feature type="region of interest" description="Disordered" evidence="1">
    <location>
        <begin position="566"/>
        <end position="616"/>
    </location>
</feature>
<feature type="compositionally biased region" description="Polar residues" evidence="1">
    <location>
        <begin position="286"/>
        <end position="302"/>
    </location>
</feature>
<dbReference type="Pfam" id="PF08123">
    <property type="entry name" value="DOT1"/>
    <property type="match status" value="1"/>
</dbReference>
<evidence type="ECO:0000313" key="5">
    <source>
        <dbReference type="Proteomes" id="UP000007494"/>
    </source>
</evidence>
<reference evidence="3" key="2">
    <citation type="submission" date="2011-03" db="EMBL/GenBank/DDBJ databases">
        <title>Comparative genomics and transcriptomics of Neospora caninum and Toxoplasma gondii.</title>
        <authorList>
            <person name="Reid A.J."/>
            <person name="Sohal A."/>
            <person name="Harris D."/>
            <person name="Quail M."/>
            <person name="Sanders M."/>
            <person name="Berriman M."/>
            <person name="Wastling J.M."/>
            <person name="Pain A."/>
        </authorList>
    </citation>
    <scope>NUCLEOTIDE SEQUENCE</scope>
    <source>
        <strain evidence="3">Liverpool</strain>
    </source>
</reference>
<feature type="compositionally biased region" description="Polar residues" evidence="1">
    <location>
        <begin position="41"/>
        <end position="50"/>
    </location>
</feature>
<feature type="region of interest" description="Disordered" evidence="1">
    <location>
        <begin position="2274"/>
        <end position="2293"/>
    </location>
</feature>
<sequence>MEGGQPPQGGGEPAAVPEQLNGADVGGLSAPGVASPVEVFPQSQVQGGENQTAALQQAATEAVGSPHRPPRSSAEDPSDAGRDAKANAQGTGVLADALRTRVLRGDAQLPVKLPSTDTDTQATHPTFLSCLRGQTPGQEAVNPLRRAAAPQSVDRSSAEPKRAMHRAETAGFSRRVKSDSVSGPLAPAAERSQEKAQMQGGRTASETAPGLCSGELARDVPASAVGLGGSGGAAETLEKHAGARNLLDTQGASGCLLDLPRSTVAARNSDGSRTPETCLSPVDTPETPSSLPTVASLGNSPVSHAGGDAFQGETSFLPMPAPAFDRPLATSTARAPPASADSSSSPSSAGTPAASASPSPLPWRQSVSPSWSLRPRRAVPNVVPDVELFSTVRRLQRRSLMKLTGSDEGAYGENCCASLLELFRLLQERYGLSPASVFLDIGSGSGVPSFLASAAVGCVASLGVEIDSNVYAIACNNHLQLLDQRLVASLATQDLLLRTREARPHSEQPEALSSGRNGGTHGGDCGSFLAPLDGVVGPALLNCLRDRTAVTEEDLTFSVANVSAGLDREAEKEGENEKEGEAEQTHAERGGGEEAREPRASSQTVPGQGARADPADCPNSGVSDSLFALSPTGLAYPCNVAFKCADASLFASFDGVSHIFSFDLAMPPRVLFRLCSLFNRSQSPVVYVSFHSTLASTYGLDARLVQRLRMRMAGSAESHVAFIYVRSCLSLAQLALAGGERAARPRLSSAENKSRPRLSKTAPFGHVYEKGLQRSGPQLLSDGAVLRSGRDAAATPQEEGWDCAFTAGGTRETWREIEHASLVRALLLRGVVHSRTESFFSRCVLAGVLPRVAFTLLHAVGLLCTDTPLSFEAQEGEVRVEQPEGGRRKENDKAETGETENVRFSPLSDSVLPALQCCRKCCSEIFLSNLAGGDGEFGGSPRHAQGATVPSIRGLALPVPRLPQQQLLLLRRLVGVFGLDQLLETGALSPESLEDLFLLRPVSACLCGDRPCASGRHSGACAAEAAEAAAATEERGNGEAKRSSVSSLRSPSSFVCVHGVRRLALFLGKVILQRRLARPDCDRDAQLAPAGGSEPVAGDAVGWTSALLEVRVCRKWDIQRKAGVSTDPISLDAWNAEAPSFSGNRRSARLRREGASRAPGVATQKTVRKVSQARSRKPPGTTKAQGRGPHKFNVNRARPRPRREGRAAGNGSQRGRRGAPVGVHKAARTLRGNGGVRRAQASHDERKPLRGEESPDGFEEREASLDDKWMRFFVCCGADLSVPDAPDGGQPVDSEKRGYMLGPSGIGDVGVLEIPCLSPLCYTCGARTVLPQLLEANAPPAVQQLKIQSEILQLQTNPLIQLADKEGQAAWDANLSREAGAFFRLGSEDESEGNGDERHGRGATCKGRACSKGQRAAAADRLKRRDESHPNRSAGHLREATFPSLSDTSGADQVELAERRPRCVHAIRATLLERLNEVLSPRDTSAAGAPLLCGEAKEDLADGLPVKSESISEGEVTHHQLEVELCRRVEWRRRLCDPFSSDPVPDEIRCSPVAFLGAPAPADSLQFVWDFARSADPSVPPRFLSRGDGRPRGFRAGDVVPLLWPEVRATDTHAERGKQEIVCWNAQLLRVQRKTSVGVAKDPICSAASPQRTRREARRGEERVKSAAPGDSSVWCEREATAQSRETRRTGRKGAQSMEAEFGVAENGWEMEEELDWEIAPGLPLWECRWEVRAFPVAGDAETCYQEAREWIVAQLTAQETAALHLLRRLNAPLLRLSRQAAVACLHLDPCVAPEEVAELRKTVHEADQLQRLWVHARFLEFALLQELMVVDWREAKNGVWDARLRGLLQGQILRLQQLQTLRELGERDISPARAQVLLRQLKDAREPRGLLHLPASAATGVFPIQEAQEEAQDARSPSSGGEGGTNATRAQAEEAGEVSQALGHAPAAAVREAVLSLLASLFRGRRPTQLVEEILRRAVRLLDLLCIRTQGPSREAVAAAWARRANESELCAWLPEAVRDVPPGSESRRPRGAEERQAWATSRLAVLRNFLRRQLGEFRRQLLREVEEEQHAMLLWLLARESATEASQVTARGRRETDETSGVSPGGEPSDGSSENRLTSQRGSSSVTGDRSTNGSETKPASSTERPGKEIGGGGCSSSESSSTEAGGDGKAARANARSFSSEKNVFALTFVTAGAKGVPEAFACLHSLPEHLEALMKGPLPRSLPIRGQDGNGEGAQTVEMCPLWRSYFLQLGLIHTAKELLFRRSLLDAGDSPAAPARQPRASPTEDKQAVVPGEACIDCMREGVTHLAAGTLPLPGKEKTATEVSRTPEIAADREEANRCKAFGPTHKGQRDRDEDGLLASPRAPKKRRSAESRVN</sequence>
<dbReference type="RefSeq" id="XP_003881325.1">
    <property type="nucleotide sequence ID" value="XM_003881276.1"/>
</dbReference>
<dbReference type="GO" id="GO:0031151">
    <property type="term" value="F:histone H3K79 methyltransferase activity"/>
    <property type="evidence" value="ECO:0007669"/>
    <property type="project" value="InterPro"/>
</dbReference>
<dbReference type="SUPFAM" id="SSF53335">
    <property type="entry name" value="S-adenosyl-L-methionine-dependent methyltransferases"/>
    <property type="match status" value="1"/>
</dbReference>
<feature type="region of interest" description="Disordered" evidence="1">
    <location>
        <begin position="875"/>
        <end position="900"/>
    </location>
</feature>
<feature type="compositionally biased region" description="Basic and acidic residues" evidence="1">
    <location>
        <begin position="566"/>
        <end position="599"/>
    </location>
</feature>
<feature type="compositionally biased region" description="Low complexity" evidence="1">
    <location>
        <begin position="329"/>
        <end position="358"/>
    </location>
</feature>
<feature type="compositionally biased region" description="Low complexity" evidence="1">
    <location>
        <begin position="2275"/>
        <end position="2286"/>
    </location>
</feature>
<feature type="compositionally biased region" description="Polar residues" evidence="1">
    <location>
        <begin position="1916"/>
        <end position="1930"/>
    </location>
</feature>
<dbReference type="EMBL" id="LN714484">
    <property type="protein sequence ID" value="CEL68606.1"/>
    <property type="molecule type" value="Genomic_DNA"/>
</dbReference>
<dbReference type="InterPro" id="IPR025789">
    <property type="entry name" value="DOT1_dom"/>
</dbReference>
<proteinExistence type="predicted"/>
<feature type="region of interest" description="Disordered" evidence="1">
    <location>
        <begin position="265"/>
        <end position="367"/>
    </location>
</feature>
<keyword evidence="5" id="KW-1185">Reference proteome</keyword>
<feature type="region of interest" description="Disordered" evidence="1">
    <location>
        <begin position="144"/>
        <end position="213"/>
    </location>
</feature>
<feature type="region of interest" description="Disordered" evidence="1">
    <location>
        <begin position="500"/>
        <end position="519"/>
    </location>
</feature>
<feature type="region of interest" description="Disordered" evidence="1">
    <location>
        <begin position="2086"/>
        <end position="2172"/>
    </location>
</feature>
<feature type="region of interest" description="Disordered" evidence="1">
    <location>
        <begin position="1647"/>
        <end position="1698"/>
    </location>
</feature>
<dbReference type="OMA" id="MCPLWRS"/>
<evidence type="ECO:0000313" key="3">
    <source>
        <dbReference type="EMBL" id="CBZ51292.1"/>
    </source>
</evidence>
<feature type="compositionally biased region" description="Low complexity" evidence="1">
    <location>
        <begin position="51"/>
        <end position="62"/>
    </location>
</feature>
<evidence type="ECO:0000256" key="1">
    <source>
        <dbReference type="SAM" id="MobiDB-lite"/>
    </source>
</evidence>
<gene>
    <name evidence="4" type="ORF">BN1204_043590</name>
    <name evidence="3" type="ORF">NCLIV_043590</name>
</gene>
<feature type="region of interest" description="Disordered" evidence="1">
    <location>
        <begin position="1140"/>
        <end position="1261"/>
    </location>
</feature>
<feature type="compositionally biased region" description="Low complexity" evidence="1">
    <location>
        <begin position="2158"/>
        <end position="2167"/>
    </location>
</feature>
<feature type="region of interest" description="Disordered" evidence="1">
    <location>
        <begin position="1909"/>
        <end position="1941"/>
    </location>
</feature>
<dbReference type="InParanoid" id="F0VCH0"/>
<evidence type="ECO:0000259" key="2">
    <source>
        <dbReference type="Pfam" id="PF08123"/>
    </source>
</evidence>
<dbReference type="EMBL" id="FR823385">
    <property type="protein sequence ID" value="CBZ51292.1"/>
    <property type="molecule type" value="Genomic_DNA"/>
</dbReference>
<protein>
    <recommendedName>
        <fullName evidence="2">DOT1 domain-containing protein</fullName>
    </recommendedName>
</protein>
<reference evidence="4" key="4">
    <citation type="journal article" date="2015" name="PLoS ONE">
        <title>Comprehensive Evaluation of Toxoplasma gondii VEG and Neospora caninum LIV Genomes with Tachyzoite Stage Transcriptome and Proteome Defines Novel Transcript Features.</title>
        <authorList>
            <person name="Ramaprasad A."/>
            <person name="Mourier T."/>
            <person name="Naeem R."/>
            <person name="Malas T.B."/>
            <person name="Moussa E."/>
            <person name="Panigrahi A."/>
            <person name="Vermont S.J."/>
            <person name="Otto T.D."/>
            <person name="Wastling J."/>
            <person name="Pain A."/>
        </authorList>
    </citation>
    <scope>NUCLEOTIDE SEQUENCE</scope>
    <source>
        <strain evidence="4">Liverpool</strain>
    </source>
</reference>
<dbReference type="GeneID" id="13440277"/>
<feature type="compositionally biased region" description="Polar residues" evidence="1">
    <location>
        <begin position="265"/>
        <end position="277"/>
    </location>
</feature>
<feature type="region of interest" description="Disordered" evidence="1">
    <location>
        <begin position="1"/>
        <end position="93"/>
    </location>
</feature>
<dbReference type="Proteomes" id="UP000007494">
    <property type="component" value="Chromosome IX"/>
</dbReference>
<reference evidence="3" key="1">
    <citation type="submission" date="2011-02" db="EMBL/GenBank/DDBJ databases">
        <authorList>
            <person name="Aslett M."/>
        </authorList>
    </citation>
    <scope>NUCLEOTIDE SEQUENCE</scope>
    <source>
        <strain evidence="3">Liverpool</strain>
    </source>
</reference>
<feature type="compositionally biased region" description="Gly residues" evidence="1">
    <location>
        <begin position="1"/>
        <end position="12"/>
    </location>
</feature>
<feature type="compositionally biased region" description="Basic and acidic residues" evidence="1">
    <location>
        <begin position="876"/>
        <end position="896"/>
    </location>
</feature>
<feature type="compositionally biased region" description="Basic and acidic residues" evidence="1">
    <location>
        <begin position="1676"/>
        <end position="1689"/>
    </location>
</feature>
<feature type="compositionally biased region" description="Basic and acidic residues" evidence="1">
    <location>
        <begin position="1418"/>
        <end position="1430"/>
    </location>
</feature>
<dbReference type="VEuPathDB" id="ToxoDB:NCLIV_043590"/>